<dbReference type="GO" id="GO:0032259">
    <property type="term" value="P:methylation"/>
    <property type="evidence" value="ECO:0007669"/>
    <property type="project" value="UniProtKB-KW"/>
</dbReference>
<dbReference type="Gene3D" id="3.40.50.150">
    <property type="entry name" value="Vaccinia Virus protein VP39"/>
    <property type="match status" value="1"/>
</dbReference>
<dbReference type="OrthoDB" id="2013972at2759"/>
<dbReference type="PANTHER" id="PTHR43591:SF14">
    <property type="entry name" value="METHYLTRANSFERASE"/>
    <property type="match status" value="1"/>
</dbReference>
<dbReference type="PANTHER" id="PTHR43591">
    <property type="entry name" value="METHYLTRANSFERASE"/>
    <property type="match status" value="1"/>
</dbReference>
<dbReference type="SUPFAM" id="SSF53335">
    <property type="entry name" value="S-adenosyl-L-methionine-dependent methyltransferases"/>
    <property type="match status" value="1"/>
</dbReference>
<comment type="caution">
    <text evidence="2">The sequence shown here is derived from an EMBL/GenBank/DDBJ whole genome shotgun (WGS) entry which is preliminary data.</text>
</comment>
<feature type="region of interest" description="Disordered" evidence="1">
    <location>
        <begin position="1"/>
        <end position="49"/>
    </location>
</feature>
<keyword evidence="2" id="KW-0808">Transferase</keyword>
<keyword evidence="3" id="KW-1185">Reference proteome</keyword>
<organism evidence="2 3">
    <name type="scientific">Paraphaeosphaeria minitans</name>
    <dbReference type="NCBI Taxonomy" id="565426"/>
    <lineage>
        <taxon>Eukaryota</taxon>
        <taxon>Fungi</taxon>
        <taxon>Dikarya</taxon>
        <taxon>Ascomycota</taxon>
        <taxon>Pezizomycotina</taxon>
        <taxon>Dothideomycetes</taxon>
        <taxon>Pleosporomycetidae</taxon>
        <taxon>Pleosporales</taxon>
        <taxon>Massarineae</taxon>
        <taxon>Didymosphaeriaceae</taxon>
        <taxon>Paraphaeosphaeria</taxon>
    </lineage>
</organism>
<dbReference type="Pfam" id="PF13489">
    <property type="entry name" value="Methyltransf_23"/>
    <property type="match status" value="1"/>
</dbReference>
<keyword evidence="2" id="KW-0489">Methyltransferase</keyword>
<evidence type="ECO:0000313" key="3">
    <source>
        <dbReference type="Proteomes" id="UP000756921"/>
    </source>
</evidence>
<proteinExistence type="predicted"/>
<dbReference type="GO" id="GO:0008168">
    <property type="term" value="F:methyltransferase activity"/>
    <property type="evidence" value="ECO:0007669"/>
    <property type="project" value="UniProtKB-KW"/>
</dbReference>
<dbReference type="InterPro" id="IPR029063">
    <property type="entry name" value="SAM-dependent_MTases_sf"/>
</dbReference>
<sequence length="382" mass="43390">MLLSIPLSSRDTSPPSSEPQSPRDFIEADSDTDGASGGASDGLQSCDTSTKSVNQSIFDYIREHGRTYHSYHSGCKLLAPQTYIEAATDCATAYPFPNDKPENDRMDVQHEIWKVIFRFRNHFAPLKDPRKILDIGCGTGVWAIEMGMQYPNTSVIGTDLSPIQPEWVPSNVKFVIDDANEDDWMVEPQDYVHTRLLLGCFEDFRDIVAKGYRALKPGGWMESQDIMPTVYCDDGTMPPDYPFAMWAKTQDKAAMNLGKPMRIGNKLKRWYEQAGFVDVHEEVFKLPINGWPKDPQFKMLGKFNEQNYIEGIQAWSLFMFTRGLNWTKDEIEVYLVNVRKSISNHSVHGYHKIYVVWGRKPYEHELGVSNSPSANPPPQSAS</sequence>
<dbReference type="Proteomes" id="UP000756921">
    <property type="component" value="Unassembled WGS sequence"/>
</dbReference>
<evidence type="ECO:0000313" key="2">
    <source>
        <dbReference type="EMBL" id="KAF9731557.1"/>
    </source>
</evidence>
<evidence type="ECO:0000256" key="1">
    <source>
        <dbReference type="SAM" id="MobiDB-lite"/>
    </source>
</evidence>
<protein>
    <submittedName>
        <fullName evidence="2">Methyltransferase domain-containing protein</fullName>
    </submittedName>
</protein>
<reference evidence="2" key="1">
    <citation type="journal article" date="2020" name="Mol. Plant Microbe Interact.">
        <title>Genome Sequence of the Biocontrol Agent Coniothyrium minitans strain Conio (IMI 134523).</title>
        <authorList>
            <person name="Patel D."/>
            <person name="Shittu T.A."/>
            <person name="Baroncelli R."/>
            <person name="Muthumeenakshi S."/>
            <person name="Osborne T.H."/>
            <person name="Janganan T.K."/>
            <person name="Sreenivasaprasad S."/>
        </authorList>
    </citation>
    <scope>NUCLEOTIDE SEQUENCE</scope>
    <source>
        <strain evidence="2">Conio</strain>
    </source>
</reference>
<dbReference type="AlphaFoldDB" id="A0A9P6KM43"/>
<accession>A0A9P6KM43</accession>
<gene>
    <name evidence="2" type="ORF">PMIN01_10574</name>
</gene>
<dbReference type="EMBL" id="WJXW01000012">
    <property type="protein sequence ID" value="KAF9731557.1"/>
    <property type="molecule type" value="Genomic_DNA"/>
</dbReference>
<name>A0A9P6KM43_9PLEO</name>
<dbReference type="CDD" id="cd02440">
    <property type="entry name" value="AdoMet_MTases"/>
    <property type="match status" value="1"/>
</dbReference>
<feature type="compositionally biased region" description="Polar residues" evidence="1">
    <location>
        <begin position="1"/>
        <end position="20"/>
    </location>
</feature>